<protein>
    <recommendedName>
        <fullName evidence="3">Tripartite tricarboxylate transporter substrate binding protein</fullName>
    </recommendedName>
</protein>
<dbReference type="AlphaFoldDB" id="A0A810ASS9"/>
<proteinExistence type="inferred from homology"/>
<gene>
    <name evidence="2" type="ORF">XF6B_56750</name>
</gene>
<comment type="similarity">
    <text evidence="1">Belongs to the UPF0065 (bug) family.</text>
</comment>
<dbReference type="PANTHER" id="PTHR42928">
    <property type="entry name" value="TRICARBOXYLATE-BINDING PROTEIN"/>
    <property type="match status" value="1"/>
</dbReference>
<dbReference type="PANTHER" id="PTHR42928:SF5">
    <property type="entry name" value="BLR1237 PROTEIN"/>
    <property type="match status" value="1"/>
</dbReference>
<dbReference type="Gene3D" id="3.40.190.150">
    <property type="entry name" value="Bordetella uptake gene, domain 1"/>
    <property type="match status" value="1"/>
</dbReference>
<name>A0A810ASS9_9BRAD</name>
<accession>A0A810ASS9</accession>
<dbReference type="Pfam" id="PF03401">
    <property type="entry name" value="TctC"/>
    <property type="match status" value="1"/>
</dbReference>
<evidence type="ECO:0000313" key="2">
    <source>
        <dbReference type="EMBL" id="BCE66876.1"/>
    </source>
</evidence>
<sequence length="104" mass="11213">MLAVFSGKRTPYLPDVPTLAELGYTGIDFASWGAVVAPKGLPPAVHDKLTAALEEIVNSPSVIERFTTVGFEPGFMRYSDWAGAIGKETAEMKEIAQRAGIKEE</sequence>
<dbReference type="InterPro" id="IPR042100">
    <property type="entry name" value="Bug_dom1"/>
</dbReference>
<evidence type="ECO:0000256" key="1">
    <source>
        <dbReference type="ARBA" id="ARBA00006987"/>
    </source>
</evidence>
<dbReference type="Gene3D" id="3.40.190.10">
    <property type="entry name" value="Periplasmic binding protein-like II"/>
    <property type="match status" value="1"/>
</dbReference>
<dbReference type="EMBL" id="AP023096">
    <property type="protein sequence ID" value="BCE66876.1"/>
    <property type="molecule type" value="Genomic_DNA"/>
</dbReference>
<dbReference type="InterPro" id="IPR005064">
    <property type="entry name" value="BUG"/>
</dbReference>
<evidence type="ECO:0008006" key="3">
    <source>
        <dbReference type="Google" id="ProtNLM"/>
    </source>
</evidence>
<organism evidence="2">
    <name type="scientific">Bradyrhizobium diazoefficiens</name>
    <dbReference type="NCBI Taxonomy" id="1355477"/>
    <lineage>
        <taxon>Bacteria</taxon>
        <taxon>Pseudomonadati</taxon>
        <taxon>Pseudomonadota</taxon>
        <taxon>Alphaproteobacteria</taxon>
        <taxon>Hyphomicrobiales</taxon>
        <taxon>Nitrobacteraceae</taxon>
        <taxon>Bradyrhizobium</taxon>
    </lineage>
</organism>
<reference evidence="2" key="1">
    <citation type="submission" date="2020-05" db="EMBL/GenBank/DDBJ databases">
        <title>Complete genome sequence of Bradyrhizobium diazoefficiens XF6 isolated from soybean nodule.</title>
        <authorList>
            <person name="Noda R."/>
            <person name="Kakizaki K."/>
            <person name="Minamisawa K."/>
        </authorList>
    </citation>
    <scope>NUCLEOTIDE SEQUENCE</scope>
    <source>
        <strain evidence="2">XF6</strain>
    </source>
</reference>